<evidence type="ECO:0000256" key="5">
    <source>
        <dbReference type="SAM" id="MobiDB-lite"/>
    </source>
</evidence>
<evidence type="ECO:0000313" key="7">
    <source>
        <dbReference type="EMBL" id="MEK0171271.1"/>
    </source>
</evidence>
<dbReference type="Pfam" id="PF00440">
    <property type="entry name" value="TetR_N"/>
    <property type="match status" value="1"/>
</dbReference>
<evidence type="ECO:0000256" key="4">
    <source>
        <dbReference type="PROSITE-ProRule" id="PRU00335"/>
    </source>
</evidence>
<dbReference type="InterPro" id="IPR009057">
    <property type="entry name" value="Homeodomain-like_sf"/>
</dbReference>
<feature type="compositionally biased region" description="Basic and acidic residues" evidence="5">
    <location>
        <begin position="8"/>
        <end position="20"/>
    </location>
</feature>
<feature type="region of interest" description="Disordered" evidence="5">
    <location>
        <begin position="1"/>
        <end position="20"/>
    </location>
</feature>
<name>A0ABU8Y8W9_9MICO</name>
<keyword evidence="3" id="KW-0804">Transcription</keyword>
<reference evidence="7 8" key="1">
    <citation type="submission" date="2024-03" db="EMBL/GenBank/DDBJ databases">
        <title>Whole genomes of four grape xylem sap localized bacterial endophytes.</title>
        <authorList>
            <person name="Kumar G."/>
            <person name="Savka M.A."/>
        </authorList>
    </citation>
    <scope>NUCLEOTIDE SEQUENCE [LARGE SCALE GENOMIC DNA]</scope>
    <source>
        <strain evidence="7 8">RIT_GXS8</strain>
    </source>
</reference>
<evidence type="ECO:0000256" key="1">
    <source>
        <dbReference type="ARBA" id="ARBA00023015"/>
    </source>
</evidence>
<dbReference type="InterPro" id="IPR041347">
    <property type="entry name" value="MftR_C"/>
</dbReference>
<evidence type="ECO:0000313" key="8">
    <source>
        <dbReference type="Proteomes" id="UP001370299"/>
    </source>
</evidence>
<evidence type="ECO:0000259" key="6">
    <source>
        <dbReference type="PROSITE" id="PS50977"/>
    </source>
</evidence>
<keyword evidence="1" id="KW-0805">Transcription regulation</keyword>
<dbReference type="Pfam" id="PF17754">
    <property type="entry name" value="TetR_C_14"/>
    <property type="match status" value="1"/>
</dbReference>
<evidence type="ECO:0000256" key="2">
    <source>
        <dbReference type="ARBA" id="ARBA00023125"/>
    </source>
</evidence>
<gene>
    <name evidence="7" type="ORF">WMN62_07305</name>
</gene>
<comment type="caution">
    <text evidence="7">The sequence shown here is derived from an EMBL/GenBank/DDBJ whole genome shotgun (WGS) entry which is preliminary data.</text>
</comment>
<dbReference type="PRINTS" id="PR00455">
    <property type="entry name" value="HTHTETR"/>
</dbReference>
<dbReference type="InterPro" id="IPR001647">
    <property type="entry name" value="HTH_TetR"/>
</dbReference>
<accession>A0ABU8Y8W9</accession>
<dbReference type="RefSeq" id="WP_340197300.1">
    <property type="nucleotide sequence ID" value="NZ_JBBKAP010000062.1"/>
</dbReference>
<dbReference type="Gene3D" id="1.10.10.60">
    <property type="entry name" value="Homeodomain-like"/>
    <property type="match status" value="1"/>
</dbReference>
<feature type="domain" description="HTH tetR-type" evidence="6">
    <location>
        <begin position="19"/>
        <end position="79"/>
    </location>
</feature>
<dbReference type="PANTHER" id="PTHR30055:SF238">
    <property type="entry name" value="MYCOFACTOCIN BIOSYNTHESIS TRANSCRIPTIONAL REGULATOR MFTR-RELATED"/>
    <property type="match status" value="1"/>
</dbReference>
<dbReference type="PROSITE" id="PS50977">
    <property type="entry name" value="HTH_TETR_2"/>
    <property type="match status" value="1"/>
</dbReference>
<sequence length="197" mass="21172">MSSTSDRATSDRPTGRPRTIDPDAVSLVALRLFDEQGFDAVSMDDVATAAGVSRRSLFRLFPNKAALVWGGLDEFASRFGDALRERPFTESSSVALRAAYRIGATFPDDAVEVTRHRLRVIRANPSLEHVGAATVTTLTDEIVRFVAERDGATPDDLAVSVRAHALAAAASAALTWWALHGDGRPEDVVDRALALLA</sequence>
<keyword evidence="8" id="KW-1185">Reference proteome</keyword>
<dbReference type="EMBL" id="JBBLYY010000037">
    <property type="protein sequence ID" value="MEK0171271.1"/>
    <property type="molecule type" value="Genomic_DNA"/>
</dbReference>
<dbReference type="Gene3D" id="1.10.357.10">
    <property type="entry name" value="Tetracycline Repressor, domain 2"/>
    <property type="match status" value="1"/>
</dbReference>
<dbReference type="SUPFAM" id="SSF46689">
    <property type="entry name" value="Homeodomain-like"/>
    <property type="match status" value="1"/>
</dbReference>
<proteinExistence type="predicted"/>
<dbReference type="PANTHER" id="PTHR30055">
    <property type="entry name" value="HTH-TYPE TRANSCRIPTIONAL REGULATOR RUTR"/>
    <property type="match status" value="1"/>
</dbReference>
<dbReference type="InterPro" id="IPR050109">
    <property type="entry name" value="HTH-type_TetR-like_transc_reg"/>
</dbReference>
<organism evidence="7 8">
    <name type="scientific">Curtobacterium citreum</name>
    <dbReference type="NCBI Taxonomy" id="2036"/>
    <lineage>
        <taxon>Bacteria</taxon>
        <taxon>Bacillati</taxon>
        <taxon>Actinomycetota</taxon>
        <taxon>Actinomycetes</taxon>
        <taxon>Micrococcales</taxon>
        <taxon>Microbacteriaceae</taxon>
        <taxon>Curtobacterium</taxon>
    </lineage>
</organism>
<protein>
    <submittedName>
        <fullName evidence="7">TetR family transcriptional regulator</fullName>
    </submittedName>
</protein>
<dbReference type="Proteomes" id="UP001370299">
    <property type="component" value="Unassembled WGS sequence"/>
</dbReference>
<feature type="DNA-binding region" description="H-T-H motif" evidence="4">
    <location>
        <begin position="42"/>
        <end position="61"/>
    </location>
</feature>
<evidence type="ECO:0000256" key="3">
    <source>
        <dbReference type="ARBA" id="ARBA00023163"/>
    </source>
</evidence>
<keyword evidence="2 4" id="KW-0238">DNA-binding</keyword>